<evidence type="ECO:0000256" key="1">
    <source>
        <dbReference type="ARBA" id="ARBA00000085"/>
    </source>
</evidence>
<accession>A0ABX9KFZ6</accession>
<evidence type="ECO:0000256" key="5">
    <source>
        <dbReference type="ARBA" id="ARBA00022741"/>
    </source>
</evidence>
<comment type="caution">
    <text evidence="10">The sequence shown here is derived from an EMBL/GenBank/DDBJ whole genome shotgun (WGS) entry which is preliminary data.</text>
</comment>
<keyword evidence="6" id="KW-0418">Kinase</keyword>
<dbReference type="InterPro" id="IPR022066">
    <property type="entry name" value="PdtaS_GAF"/>
</dbReference>
<dbReference type="PANTHER" id="PTHR41523:SF8">
    <property type="entry name" value="ETHYLENE RESPONSE SENSOR PROTEIN"/>
    <property type="match status" value="1"/>
</dbReference>
<dbReference type="Proteomes" id="UP000263486">
    <property type="component" value="Unassembled WGS sequence"/>
</dbReference>
<dbReference type="Pfam" id="PF12282">
    <property type="entry name" value="GAF_PdtaS"/>
    <property type="match status" value="1"/>
</dbReference>
<evidence type="ECO:0000256" key="3">
    <source>
        <dbReference type="ARBA" id="ARBA00022553"/>
    </source>
</evidence>
<evidence type="ECO:0000256" key="4">
    <source>
        <dbReference type="ARBA" id="ARBA00022679"/>
    </source>
</evidence>
<evidence type="ECO:0000256" key="2">
    <source>
        <dbReference type="ARBA" id="ARBA00012438"/>
    </source>
</evidence>
<dbReference type="SMART" id="SM00387">
    <property type="entry name" value="HATPase_c"/>
    <property type="match status" value="1"/>
</dbReference>
<protein>
    <recommendedName>
        <fullName evidence="2">histidine kinase</fullName>
        <ecNumber evidence="2">2.7.13.3</ecNumber>
    </recommendedName>
</protein>
<dbReference type="PROSITE" id="PS50109">
    <property type="entry name" value="HIS_KIN"/>
    <property type="match status" value="1"/>
</dbReference>
<dbReference type="InterPro" id="IPR011495">
    <property type="entry name" value="Sig_transdc_His_kin_sub2_dim/P"/>
</dbReference>
<dbReference type="PANTHER" id="PTHR41523">
    <property type="entry name" value="TWO-COMPONENT SYSTEM SENSOR PROTEIN"/>
    <property type="match status" value="1"/>
</dbReference>
<keyword evidence="5" id="KW-0547">Nucleotide-binding</keyword>
<evidence type="ECO:0000256" key="6">
    <source>
        <dbReference type="ARBA" id="ARBA00022777"/>
    </source>
</evidence>
<dbReference type="RefSeq" id="WP_114642705.1">
    <property type="nucleotide sequence ID" value="NZ_JAACIO010000018.1"/>
</dbReference>
<keyword evidence="8" id="KW-0175">Coiled coil</keyword>
<dbReference type="InterPro" id="IPR003594">
    <property type="entry name" value="HATPase_dom"/>
</dbReference>
<dbReference type="EC" id="2.7.13.3" evidence="2"/>
<feature type="domain" description="Histidine kinase" evidence="9">
    <location>
        <begin position="273"/>
        <end position="465"/>
    </location>
</feature>
<dbReference type="SUPFAM" id="SSF55874">
    <property type="entry name" value="ATPase domain of HSP90 chaperone/DNA topoisomerase II/histidine kinase"/>
    <property type="match status" value="1"/>
</dbReference>
<keyword evidence="7" id="KW-0067">ATP-binding</keyword>
<name>A0ABX9KFZ6_9FUSO</name>
<evidence type="ECO:0000259" key="9">
    <source>
        <dbReference type="PROSITE" id="PS50109"/>
    </source>
</evidence>
<dbReference type="Gene3D" id="3.30.450.20">
    <property type="entry name" value="PAS domain"/>
    <property type="match status" value="1"/>
</dbReference>
<evidence type="ECO:0000256" key="8">
    <source>
        <dbReference type="SAM" id="Coils"/>
    </source>
</evidence>
<dbReference type="Pfam" id="PF07568">
    <property type="entry name" value="HisKA_2"/>
    <property type="match status" value="1"/>
</dbReference>
<proteinExistence type="predicted"/>
<keyword evidence="4" id="KW-0808">Transferase</keyword>
<evidence type="ECO:0000313" key="11">
    <source>
        <dbReference type="Proteomes" id="UP000263486"/>
    </source>
</evidence>
<sequence length="465" mass="52962">MITTYCKISGTLIQEDIEKILSLKETVSMLSNILGTDVFINCATKDREKAIVVYHAKPPQNSLYTRNVSGETATSTKEPAVFRSFLTGLPSKNYKAITQEEEDVTQNVIPIKNNDNQTIAVIIVEYKDHGEKKLDSDLLNKTTNNLIKEISVSRTKIPEFVKDGVVVFNRNGEVIYSNKVAKFIYSKLGIYHNIFGRNYENITLTRTNFFKILEDVETKKIKEITISEISLAVSYFLTEFEENETNVIMIVQDITKEKNNEKELMLRSVAIKEIHHRVKNNLQTVASLLRIQKRRVENEELKKILDETINRILSIAITHEILSENGFNDLNIKTILKLVYKIFSNTSIDKIDKIRFNVTGDDFYTNSETSTSIALVMNEILQNAIDHAFIGRGKGNIIINTEKKQFCFKISVSDNGVGMDASKRKDKNLGMMIVEKIVKDKLKGTFNVKSEIGKGTTIEFEFKNI</sequence>
<evidence type="ECO:0000313" key="10">
    <source>
        <dbReference type="EMBL" id="REI40784.1"/>
    </source>
</evidence>
<dbReference type="Gene3D" id="3.30.565.10">
    <property type="entry name" value="Histidine kinase-like ATPase, C-terminal domain"/>
    <property type="match status" value="1"/>
</dbReference>
<dbReference type="EMBL" id="QUAJ01000016">
    <property type="protein sequence ID" value="REI40784.1"/>
    <property type="molecule type" value="Genomic_DNA"/>
</dbReference>
<dbReference type="InterPro" id="IPR005467">
    <property type="entry name" value="His_kinase_dom"/>
</dbReference>
<dbReference type="InterPro" id="IPR038424">
    <property type="entry name" value="H_kinase_PdtaS_GAF_sf"/>
</dbReference>
<dbReference type="InterPro" id="IPR036890">
    <property type="entry name" value="HATPase_C_sf"/>
</dbReference>
<dbReference type="Gene3D" id="3.30.450.280">
    <property type="entry name" value="GAF domain"/>
    <property type="match status" value="1"/>
</dbReference>
<reference evidence="10 11" key="1">
    <citation type="submission" date="2018-08" db="EMBL/GenBank/DDBJ databases">
        <title>Draft genome sequence of Psychrilyobacter sp. strain SD5 isolated from Black Sea water.</title>
        <authorList>
            <person name="Yadav S."/>
            <person name="Villanueva L."/>
            <person name="Damste J.S.S."/>
        </authorList>
    </citation>
    <scope>NUCLEOTIDE SEQUENCE [LARGE SCALE GENOMIC DNA]</scope>
    <source>
        <strain evidence="10 11">SD5</strain>
    </source>
</reference>
<evidence type="ECO:0000256" key="7">
    <source>
        <dbReference type="ARBA" id="ARBA00022840"/>
    </source>
</evidence>
<feature type="coiled-coil region" evidence="8">
    <location>
        <begin position="279"/>
        <end position="311"/>
    </location>
</feature>
<keyword evidence="11" id="KW-1185">Reference proteome</keyword>
<organism evidence="10 11">
    <name type="scientific">Psychrilyobacter piezotolerans</name>
    <dbReference type="NCBI Taxonomy" id="2293438"/>
    <lineage>
        <taxon>Bacteria</taxon>
        <taxon>Fusobacteriati</taxon>
        <taxon>Fusobacteriota</taxon>
        <taxon>Fusobacteriia</taxon>
        <taxon>Fusobacteriales</taxon>
        <taxon>Fusobacteriaceae</taxon>
        <taxon>Psychrilyobacter</taxon>
    </lineage>
</organism>
<keyword evidence="3" id="KW-0597">Phosphoprotein</keyword>
<comment type="catalytic activity">
    <reaction evidence="1">
        <text>ATP + protein L-histidine = ADP + protein N-phospho-L-histidine.</text>
        <dbReference type="EC" id="2.7.13.3"/>
    </reaction>
</comment>
<gene>
    <name evidence="10" type="ORF">DYH56_09895</name>
</gene>
<dbReference type="Pfam" id="PF02518">
    <property type="entry name" value="HATPase_c"/>
    <property type="match status" value="1"/>
</dbReference>